<accession>A0A9W6NUA6</accession>
<sequence>MWAFSVQRKGTRPTCRRRYDIGFWRHERFWKLLVPQIERQLAGTPWKNLVSRMLGVRTGRRGFDDDVVEPDSFVMKGEQVPAGSRWGGNPAEELPDAGHDRPRSITAPPCPASRHRFLSVDGSRRGRIGMNNRRRGRAAPGCANLWNFECGRTAPFDGIQPSRRLKVKSRPNRVVPASALQQPRRIVWMMATGYERLVLTRSRADAWVVTLRGEPSRESTQALRDEIDELLDRRSRQPVVVNLAAGWHAHGDEPVEASYQELVREAVAVGSELCVICAPEEPSLTMALLCCRNTSLRCTSVLLTH</sequence>
<evidence type="ECO:0000256" key="1">
    <source>
        <dbReference type="SAM" id="MobiDB-lite"/>
    </source>
</evidence>
<reference evidence="2" key="1">
    <citation type="journal article" date="2014" name="Int. J. Syst. Evol. Microbiol.">
        <title>Complete genome sequence of Corynebacterium casei LMG S-19264T (=DSM 44701T), isolated from a smear-ripened cheese.</title>
        <authorList>
            <consortium name="US DOE Joint Genome Institute (JGI-PGF)"/>
            <person name="Walter F."/>
            <person name="Albersmeier A."/>
            <person name="Kalinowski J."/>
            <person name="Ruckert C."/>
        </authorList>
    </citation>
    <scope>NUCLEOTIDE SEQUENCE</scope>
    <source>
        <strain evidence="2">VKM Ac-1069</strain>
    </source>
</reference>
<keyword evidence="3" id="KW-1185">Reference proteome</keyword>
<dbReference type="Proteomes" id="UP001143463">
    <property type="component" value="Unassembled WGS sequence"/>
</dbReference>
<evidence type="ECO:0000313" key="3">
    <source>
        <dbReference type="Proteomes" id="UP001143463"/>
    </source>
</evidence>
<organism evidence="2 3">
    <name type="scientific">Pseudonocardia halophobica</name>
    <dbReference type="NCBI Taxonomy" id="29401"/>
    <lineage>
        <taxon>Bacteria</taxon>
        <taxon>Bacillati</taxon>
        <taxon>Actinomycetota</taxon>
        <taxon>Actinomycetes</taxon>
        <taxon>Pseudonocardiales</taxon>
        <taxon>Pseudonocardiaceae</taxon>
        <taxon>Pseudonocardia</taxon>
    </lineage>
</organism>
<comment type="caution">
    <text evidence="2">The sequence shown here is derived from an EMBL/GenBank/DDBJ whole genome shotgun (WGS) entry which is preliminary data.</text>
</comment>
<name>A0A9W6NUA6_9PSEU</name>
<dbReference type="AlphaFoldDB" id="A0A9W6NUA6"/>
<protein>
    <submittedName>
        <fullName evidence="2">Uncharacterized protein</fullName>
    </submittedName>
</protein>
<reference evidence="2" key="2">
    <citation type="submission" date="2023-01" db="EMBL/GenBank/DDBJ databases">
        <authorList>
            <person name="Sun Q."/>
            <person name="Evtushenko L."/>
        </authorList>
    </citation>
    <scope>NUCLEOTIDE SEQUENCE</scope>
    <source>
        <strain evidence="2">VKM Ac-1069</strain>
    </source>
</reference>
<feature type="region of interest" description="Disordered" evidence="1">
    <location>
        <begin position="78"/>
        <end position="112"/>
    </location>
</feature>
<dbReference type="RefSeq" id="WP_156067046.1">
    <property type="nucleotide sequence ID" value="NZ_BAAAUZ010000013.1"/>
</dbReference>
<gene>
    <name evidence="2" type="ORF">GCM10017577_07090</name>
</gene>
<proteinExistence type="predicted"/>
<evidence type="ECO:0000313" key="2">
    <source>
        <dbReference type="EMBL" id="GLL09569.1"/>
    </source>
</evidence>
<dbReference type="EMBL" id="BSFQ01000002">
    <property type="protein sequence ID" value="GLL09569.1"/>
    <property type="molecule type" value="Genomic_DNA"/>
</dbReference>